<dbReference type="EMBL" id="JYDR01000245">
    <property type="protein sequence ID" value="KRY64955.1"/>
    <property type="molecule type" value="Genomic_DNA"/>
</dbReference>
<sequence length="284" mass="32265">MLVTCTMQNHSSFHLVRVFTGALFGLQYCRASVLTRPVPFPPSTRARVLSAVLPLATAVNDFWFELWLSPARTKSINDCCVIETYFLQEILSQQHCVIICGIARVLSTQELLSPNCCECIWLVTVLLCPTKYFCVFASLVTFHFTNYASFIRCPVATIFLTNNYAPFYLEKCYFPQHIALTISANVLSCQAIFFSYFCAQVSPTVVRFSLTKLQLFSHGKCHSLRTAVINFPAALWYLICKPATIQKFATAHSVILQKTLFSFSPCCERNRCAIVHQQKYRRVV</sequence>
<organism evidence="1 2">
    <name type="scientific">Trichinella pseudospiralis</name>
    <name type="common">Parasitic roundworm</name>
    <dbReference type="NCBI Taxonomy" id="6337"/>
    <lineage>
        <taxon>Eukaryota</taxon>
        <taxon>Metazoa</taxon>
        <taxon>Ecdysozoa</taxon>
        <taxon>Nematoda</taxon>
        <taxon>Enoplea</taxon>
        <taxon>Dorylaimia</taxon>
        <taxon>Trichinellida</taxon>
        <taxon>Trichinellidae</taxon>
        <taxon>Trichinella</taxon>
    </lineage>
</organism>
<evidence type="ECO:0000313" key="1">
    <source>
        <dbReference type="EMBL" id="KRY64955.1"/>
    </source>
</evidence>
<comment type="caution">
    <text evidence="1">The sequence shown here is derived from an EMBL/GenBank/DDBJ whole genome shotgun (WGS) entry which is preliminary data.</text>
</comment>
<dbReference type="Proteomes" id="UP000054632">
    <property type="component" value="Unassembled WGS sequence"/>
</dbReference>
<gene>
    <name evidence="1" type="ORF">T4A_5515</name>
</gene>
<evidence type="ECO:0000313" key="2">
    <source>
        <dbReference type="Proteomes" id="UP000054632"/>
    </source>
</evidence>
<accession>A0A0V1DU14</accession>
<protein>
    <submittedName>
        <fullName evidence="1">Uncharacterized protein</fullName>
    </submittedName>
</protein>
<dbReference type="AlphaFoldDB" id="A0A0V1DU14"/>
<name>A0A0V1DU14_TRIPS</name>
<proteinExistence type="predicted"/>
<reference evidence="1 2" key="1">
    <citation type="submission" date="2015-01" db="EMBL/GenBank/DDBJ databases">
        <title>Evolution of Trichinella species and genotypes.</title>
        <authorList>
            <person name="Korhonen P.K."/>
            <person name="Edoardo P."/>
            <person name="Giuseppe L.R."/>
            <person name="Gasser R.B."/>
        </authorList>
    </citation>
    <scope>NUCLEOTIDE SEQUENCE [LARGE SCALE GENOMIC DNA]</scope>
    <source>
        <strain evidence="1">ISS13</strain>
    </source>
</reference>